<dbReference type="EMBL" id="JAEPRE010000064">
    <property type="protein sequence ID" value="KAG2233981.1"/>
    <property type="molecule type" value="Genomic_DNA"/>
</dbReference>
<keyword evidence="3" id="KW-1185">Reference proteome</keyword>
<reference evidence="2" key="1">
    <citation type="submission" date="2021-01" db="EMBL/GenBank/DDBJ databases">
        <title>Metabolic potential, ecology and presence of endohyphal bacteria is reflected in genomic diversity of Mucoromycotina.</title>
        <authorList>
            <person name="Muszewska A."/>
            <person name="Okrasinska A."/>
            <person name="Steczkiewicz K."/>
            <person name="Drgas O."/>
            <person name="Orlowska M."/>
            <person name="Perlinska-Lenart U."/>
            <person name="Aleksandrzak-Piekarczyk T."/>
            <person name="Szatraj K."/>
            <person name="Zielenkiewicz U."/>
            <person name="Pilsyk S."/>
            <person name="Malc E."/>
            <person name="Mieczkowski P."/>
            <person name="Kruszewska J.S."/>
            <person name="Biernat P."/>
            <person name="Pawlowska J."/>
        </authorList>
    </citation>
    <scope>NUCLEOTIDE SEQUENCE</scope>
    <source>
        <strain evidence="2">WA0000018081</strain>
    </source>
</reference>
<protein>
    <submittedName>
        <fullName evidence="2">Uncharacterized protein</fullName>
    </submittedName>
</protein>
<evidence type="ECO:0000313" key="2">
    <source>
        <dbReference type="EMBL" id="KAG2233981.1"/>
    </source>
</evidence>
<comment type="caution">
    <text evidence="2">The sequence shown here is derived from an EMBL/GenBank/DDBJ whole genome shotgun (WGS) entry which is preliminary data.</text>
</comment>
<feature type="region of interest" description="Disordered" evidence="1">
    <location>
        <begin position="156"/>
        <end position="201"/>
    </location>
</feature>
<dbReference type="Proteomes" id="UP000613177">
    <property type="component" value="Unassembled WGS sequence"/>
</dbReference>
<feature type="compositionally biased region" description="Acidic residues" evidence="1">
    <location>
        <begin position="166"/>
        <end position="199"/>
    </location>
</feature>
<proteinExistence type="predicted"/>
<sequence>MAPTKKIRKPVPPAKFKTYSVPKDQKNLPCGVLNVPAAQWTCASKVISTLDTQIIQTKNFEDIYSLILDAFSKLSKSSEMSSIKLFAKKCKDYASNLDYKQECKNSYELKKTQSADLEIERKILNLAQKGMHSAIRITDSSINKATKRTLSVLDEDSYRDIREGEGGDDEREEEEEDEKGEDEEEGDDEEGNESSDDNDERVWCEILDSRKRSVLGQPSSSQYTPEKPKLTLDMISKLGPSCNLALSCVPLSKIPAPLLNIYQQHRNDQFNLKSLRGEPTLHAKMIEILDVEDNDNNRANFAFELWKSEKEARDANEKNLELYKMFGLCLTDFWGICFQDDFRKDHERSFWVERIVPLFKYLGASDQVVFSWCEDHAQLNQENQRDPGIWLNSKNNIFSDGIVEDFEHSIGDTYKIVGSMSSSLNTMLRQKQDCKLSSIRNLAVYGIQCIKSKLTLMKTTLDPHSDRFQIVELRSASIPTAWAQRTGMIRVFELLVCLHNELKEQRLLEDLLVRQQNQIVPVDASEPLRYMLQHARHIRPE</sequence>
<gene>
    <name evidence="2" type="ORF">INT48_006473</name>
</gene>
<evidence type="ECO:0000256" key="1">
    <source>
        <dbReference type="SAM" id="MobiDB-lite"/>
    </source>
</evidence>
<name>A0A8H7SRW6_9FUNG</name>
<organism evidence="2 3">
    <name type="scientific">Thamnidium elegans</name>
    <dbReference type="NCBI Taxonomy" id="101142"/>
    <lineage>
        <taxon>Eukaryota</taxon>
        <taxon>Fungi</taxon>
        <taxon>Fungi incertae sedis</taxon>
        <taxon>Mucoromycota</taxon>
        <taxon>Mucoromycotina</taxon>
        <taxon>Mucoromycetes</taxon>
        <taxon>Mucorales</taxon>
        <taxon>Mucorineae</taxon>
        <taxon>Mucoraceae</taxon>
        <taxon>Thamnidium</taxon>
    </lineage>
</organism>
<accession>A0A8H7SRW6</accession>
<dbReference type="AlphaFoldDB" id="A0A8H7SRW6"/>
<feature type="compositionally biased region" description="Basic and acidic residues" evidence="1">
    <location>
        <begin position="156"/>
        <end position="165"/>
    </location>
</feature>
<evidence type="ECO:0000313" key="3">
    <source>
        <dbReference type="Proteomes" id="UP000613177"/>
    </source>
</evidence>